<gene>
    <name evidence="1" type="ordered locus">Rsph17025_1888</name>
</gene>
<evidence type="ECO:0000313" key="1">
    <source>
        <dbReference type="EMBL" id="ABP70779.1"/>
    </source>
</evidence>
<dbReference type="AlphaFoldDB" id="A4WTR5"/>
<proteinExistence type="predicted"/>
<dbReference type="HOGENOM" id="CLU_2181931_0_0_5"/>
<accession>A4WTR5</accession>
<protein>
    <submittedName>
        <fullName evidence="1">Uncharacterized protein</fullName>
    </submittedName>
</protein>
<sequence length="109" mass="11197">MGAGKEDIYVIHVGNPRVPRNAGGLLVRLHGRRTPVGKHATRDGTEARVRAASDFVRVACGPFLVGPVHVGPVHVGPVFSGAFAGAGRTVGTGCRSGRRSLQARGGAHG</sequence>
<dbReference type="KEGG" id="rsq:Rsph17025_1888"/>
<dbReference type="STRING" id="349102.Rsph17025_1888"/>
<name>A4WTR5_CERS5</name>
<dbReference type="EMBL" id="CP000661">
    <property type="protein sequence ID" value="ABP70779.1"/>
    <property type="molecule type" value="Genomic_DNA"/>
</dbReference>
<reference evidence="1" key="1">
    <citation type="submission" date="2007-04" db="EMBL/GenBank/DDBJ databases">
        <title>Complete sequence of chromosome of Rhodobacter sphaeroides ATCC 17025.</title>
        <authorList>
            <consortium name="US DOE Joint Genome Institute"/>
            <person name="Copeland A."/>
            <person name="Lucas S."/>
            <person name="Lapidus A."/>
            <person name="Barry K."/>
            <person name="Detter J.C."/>
            <person name="Glavina del Rio T."/>
            <person name="Hammon N."/>
            <person name="Israni S."/>
            <person name="Dalin E."/>
            <person name="Tice H."/>
            <person name="Pitluck S."/>
            <person name="Chertkov O."/>
            <person name="Brettin T."/>
            <person name="Bruce D."/>
            <person name="Han C."/>
            <person name="Schmutz J."/>
            <person name="Larimer F."/>
            <person name="Land M."/>
            <person name="Hauser L."/>
            <person name="Kyrpides N."/>
            <person name="Kim E."/>
            <person name="Richardson P."/>
            <person name="Mackenzie C."/>
            <person name="Choudhary M."/>
            <person name="Donohue T.J."/>
            <person name="Kaplan S."/>
        </authorList>
    </citation>
    <scope>NUCLEOTIDE SEQUENCE [LARGE SCALE GENOMIC DNA]</scope>
    <source>
        <strain evidence="1">ATCC 17025</strain>
    </source>
</reference>
<organism evidence="1">
    <name type="scientific">Cereibacter sphaeroides (strain ATCC 17025 / ATH 2.4.3)</name>
    <name type="common">Rhodobacter sphaeroides</name>
    <dbReference type="NCBI Taxonomy" id="349102"/>
    <lineage>
        <taxon>Bacteria</taxon>
        <taxon>Pseudomonadati</taxon>
        <taxon>Pseudomonadota</taxon>
        <taxon>Alphaproteobacteria</taxon>
        <taxon>Rhodobacterales</taxon>
        <taxon>Paracoccaceae</taxon>
        <taxon>Cereibacter</taxon>
    </lineage>
</organism>